<dbReference type="AlphaFoldDB" id="A0A8J5XAJ6"/>
<evidence type="ECO:0000313" key="10">
    <source>
        <dbReference type="EMBL" id="KAG8459777.1"/>
    </source>
</evidence>
<dbReference type="SMART" id="SM00129">
    <property type="entry name" value="KISc"/>
    <property type="match status" value="1"/>
</dbReference>
<dbReference type="FunFam" id="3.40.850.10:FF:000056">
    <property type="entry name" value="Kinesin-like protein"/>
    <property type="match status" value="1"/>
</dbReference>
<keyword evidence="1" id="KW-0493">Microtubule</keyword>
<keyword evidence="3 7" id="KW-0067">ATP-binding</keyword>
<dbReference type="PANTHER" id="PTHR47968:SF13">
    <property type="entry name" value="KINESIN-LIKE PROTEIN KIF19 ISOFORM X1"/>
    <property type="match status" value="1"/>
</dbReference>
<evidence type="ECO:0000256" key="2">
    <source>
        <dbReference type="ARBA" id="ARBA00022741"/>
    </source>
</evidence>
<dbReference type="OrthoDB" id="3176171at2759"/>
<dbReference type="InterPro" id="IPR036961">
    <property type="entry name" value="Kinesin_motor_dom_sf"/>
</dbReference>
<keyword evidence="5 7" id="KW-0505">Motor protein</keyword>
<comment type="similarity">
    <text evidence="7">Belongs to the TRAFAC class myosin-kinesin ATPase superfamily. Kinesin family.</text>
</comment>
<feature type="region of interest" description="Disordered" evidence="8">
    <location>
        <begin position="444"/>
        <end position="528"/>
    </location>
</feature>
<evidence type="ECO:0000256" key="8">
    <source>
        <dbReference type="SAM" id="MobiDB-lite"/>
    </source>
</evidence>
<feature type="compositionally biased region" description="Low complexity" evidence="8">
    <location>
        <begin position="1039"/>
        <end position="1054"/>
    </location>
</feature>
<keyword evidence="11" id="KW-1185">Reference proteome</keyword>
<dbReference type="GO" id="GO:0005874">
    <property type="term" value="C:microtubule"/>
    <property type="evidence" value="ECO:0007669"/>
    <property type="project" value="UniProtKB-KW"/>
</dbReference>
<protein>
    <recommendedName>
        <fullName evidence="6">Kinesin-like protein KIN-8B</fullName>
    </recommendedName>
</protein>
<proteinExistence type="inferred from homology"/>
<comment type="caution">
    <text evidence="10">The sequence shown here is derived from an EMBL/GenBank/DDBJ whole genome shotgun (WGS) entry which is preliminary data.</text>
</comment>
<evidence type="ECO:0000259" key="9">
    <source>
        <dbReference type="PROSITE" id="PS50067"/>
    </source>
</evidence>
<feature type="domain" description="Kinesin motor" evidence="9">
    <location>
        <begin position="25"/>
        <end position="377"/>
    </location>
</feature>
<dbReference type="SUPFAM" id="SSF52540">
    <property type="entry name" value="P-loop containing nucleoside triphosphate hydrolases"/>
    <property type="match status" value="1"/>
</dbReference>
<evidence type="ECO:0000256" key="5">
    <source>
        <dbReference type="ARBA" id="ARBA00023175"/>
    </source>
</evidence>
<dbReference type="PANTHER" id="PTHR47968">
    <property type="entry name" value="CENTROMERE PROTEIN E"/>
    <property type="match status" value="1"/>
</dbReference>
<feature type="binding site" evidence="7">
    <location>
        <begin position="119"/>
        <end position="126"/>
    </location>
    <ligand>
        <name>ATP</name>
        <dbReference type="ChEBI" id="CHEBI:30616"/>
    </ligand>
</feature>
<feature type="compositionally biased region" description="Pro residues" evidence="8">
    <location>
        <begin position="1011"/>
        <end position="1023"/>
    </location>
</feature>
<reference evidence="10" key="1">
    <citation type="submission" date="2021-05" db="EMBL/GenBank/DDBJ databases">
        <title>The genome of the haptophyte Pavlova lutheri (Diacronema luteri, Pavlovales) - a model for lipid biosynthesis in eukaryotic algae.</title>
        <authorList>
            <person name="Hulatt C.J."/>
            <person name="Posewitz M.C."/>
        </authorList>
    </citation>
    <scope>NUCLEOTIDE SEQUENCE</scope>
    <source>
        <strain evidence="10">NIVA-4/92</strain>
    </source>
</reference>
<feature type="region of interest" description="Disordered" evidence="8">
    <location>
        <begin position="1009"/>
        <end position="1078"/>
    </location>
</feature>
<dbReference type="PROSITE" id="PS00411">
    <property type="entry name" value="KINESIN_MOTOR_1"/>
    <property type="match status" value="1"/>
</dbReference>
<sequence>MVGEEERDGSAAEREALAADEGASSIKVAVRVRPLSAREKAASIASVIRVIEGQTVVVLDPADGAIAYGPGANRTREKQYSFDHAFDDSTSQEEVFNLTTRDLVDYVLRGLNCTAFAYGPTGSGKTHTMTGTADEPGVMPRTLERLFERMRAQTANTFRVRISYIEVYNECVYDLLRPSGAAGGGGAAHGNGANAFGGLDLREDPVKGMFVAGVHEEEVTEPSAVLAQLERGNARRTTEATRANATSSRSHAVLQILIESREALANVQTSLELGKLSLIDLAGSERMGKTNNAGARLREGNKINQSLLALANCINALGDKAKRGQFVNYRDSKLTRLLKESLGGNSKTVMLCCLAPSADAFEETTSTLKYAHRAKNIKTKAVRNSTSVTAHIAEYQQIISDLRTEIGNLRDQLQHVSAMEPPSLPHSPDLNATLARRAALRSAGVLRASHEPSRSLSRAAAHSSHGGAAGGAADGDGTPDGAAADATDDAREHAHDGGAPGDGPRVAVLVPDSDGDGADGSDDRELDEDEQALADEALLSGTQHIQMVQAELVSNFQERLQLRRSLVELTETSRQNRTELAALAELAEQLRAGAAGAADGGDAGAAEALQSNAELLRVESETTMLLTNEAANEELRATLGARLRDNESTSRAMYARLPQSVTSEGLRQFLRLLSSNQMMELEVLQLQLQLRMREQLEGAMLAQLSLRDSAIAALTAALHNAQIPVPHAAAVAIEQLLPPHELRVAAVAAVEADAAPLAAFAQHDGVERADHGARAAAAGAGAPRGAASRADSVVADGVLGAVASLPPLPPRPPPSAGAAGPASAAVACAPPLHRRPSAAAPAAAPSAGDDGGPVGVGTAASALGAAASVPTLPAIAPRRPIAPPAAHMQAGTAAPNATVLASANCMLSCAPLDTCGGAAPQPQPHAGAGGPVAAAATQCAGPGARQPSDSLLDRLLHAGAGLVGARGGGVGKRRMSSQPAIRTECSACRCAESAAGAGGAAADGEAIMMAPVPPAGPKPPRPPSQRDLSAAARRPTNDSGAASSKSHSAPASPSRGTARIARRASGVRLRDGSAEPAEPAALAHVAGANVADAADAATARTGAADTSVHTSGALTARGARARGGSSGGLLAPLVGLGRHAIAGDLPR</sequence>
<dbReference type="GO" id="GO:0008017">
    <property type="term" value="F:microtubule binding"/>
    <property type="evidence" value="ECO:0007669"/>
    <property type="project" value="InterPro"/>
</dbReference>
<organism evidence="10 11">
    <name type="scientific">Diacronema lutheri</name>
    <name type="common">Unicellular marine alga</name>
    <name type="synonym">Monochrysis lutheri</name>
    <dbReference type="NCBI Taxonomy" id="2081491"/>
    <lineage>
        <taxon>Eukaryota</taxon>
        <taxon>Haptista</taxon>
        <taxon>Haptophyta</taxon>
        <taxon>Pavlovophyceae</taxon>
        <taxon>Pavlovales</taxon>
        <taxon>Pavlovaceae</taxon>
        <taxon>Diacronema</taxon>
    </lineage>
</organism>
<dbReference type="Pfam" id="PF00225">
    <property type="entry name" value="Kinesin"/>
    <property type="match status" value="1"/>
</dbReference>
<keyword evidence="4" id="KW-0175">Coiled coil</keyword>
<dbReference type="GO" id="GO:0005524">
    <property type="term" value="F:ATP binding"/>
    <property type="evidence" value="ECO:0007669"/>
    <property type="project" value="UniProtKB-UniRule"/>
</dbReference>
<dbReference type="GO" id="GO:0007018">
    <property type="term" value="P:microtubule-based movement"/>
    <property type="evidence" value="ECO:0007669"/>
    <property type="project" value="InterPro"/>
</dbReference>
<gene>
    <name evidence="10" type="ORF">KFE25_014340</name>
</gene>
<dbReference type="Gene3D" id="3.40.850.10">
    <property type="entry name" value="Kinesin motor domain"/>
    <property type="match status" value="1"/>
</dbReference>
<dbReference type="InterPro" id="IPR001752">
    <property type="entry name" value="Kinesin_motor_dom"/>
</dbReference>
<dbReference type="EMBL" id="JAGTXO010000037">
    <property type="protein sequence ID" value="KAG8459777.1"/>
    <property type="molecule type" value="Genomic_DNA"/>
</dbReference>
<evidence type="ECO:0000256" key="1">
    <source>
        <dbReference type="ARBA" id="ARBA00022701"/>
    </source>
</evidence>
<evidence type="ECO:0000256" key="4">
    <source>
        <dbReference type="ARBA" id="ARBA00023054"/>
    </source>
</evidence>
<dbReference type="PROSITE" id="PS50067">
    <property type="entry name" value="KINESIN_MOTOR_2"/>
    <property type="match status" value="1"/>
</dbReference>
<dbReference type="InterPro" id="IPR019821">
    <property type="entry name" value="Kinesin_motor_CS"/>
</dbReference>
<keyword evidence="2 7" id="KW-0547">Nucleotide-binding</keyword>
<dbReference type="InterPro" id="IPR027417">
    <property type="entry name" value="P-loop_NTPase"/>
</dbReference>
<evidence type="ECO:0000313" key="11">
    <source>
        <dbReference type="Proteomes" id="UP000751190"/>
    </source>
</evidence>
<accession>A0A8J5XAJ6</accession>
<evidence type="ECO:0000256" key="3">
    <source>
        <dbReference type="ARBA" id="ARBA00022840"/>
    </source>
</evidence>
<evidence type="ECO:0000256" key="7">
    <source>
        <dbReference type="PROSITE-ProRule" id="PRU00283"/>
    </source>
</evidence>
<dbReference type="InterPro" id="IPR027640">
    <property type="entry name" value="Kinesin-like_fam"/>
</dbReference>
<dbReference type="PRINTS" id="PR00380">
    <property type="entry name" value="KINESINHEAVY"/>
</dbReference>
<name>A0A8J5XAJ6_DIALT</name>
<feature type="compositionally biased region" description="Low complexity" evidence="8">
    <location>
        <begin position="475"/>
        <end position="485"/>
    </location>
</feature>
<dbReference type="Proteomes" id="UP000751190">
    <property type="component" value="Unassembled WGS sequence"/>
</dbReference>
<evidence type="ECO:0000256" key="6">
    <source>
        <dbReference type="ARBA" id="ARBA00068376"/>
    </source>
</evidence>
<dbReference type="GO" id="GO:0003777">
    <property type="term" value="F:microtubule motor activity"/>
    <property type="evidence" value="ECO:0007669"/>
    <property type="project" value="InterPro"/>
</dbReference>
<feature type="compositionally biased region" description="Acidic residues" evidence="8">
    <location>
        <begin position="513"/>
        <end position="528"/>
    </location>
</feature>